<dbReference type="Proteomes" id="UP001367676">
    <property type="component" value="Unassembled WGS sequence"/>
</dbReference>
<evidence type="ECO:0000313" key="7">
    <source>
        <dbReference type="Proteomes" id="UP001367676"/>
    </source>
</evidence>
<dbReference type="Gene3D" id="3.90.1720.30">
    <property type="entry name" value="PPPDE domains"/>
    <property type="match status" value="2"/>
</dbReference>
<dbReference type="PROSITE" id="PS51858">
    <property type="entry name" value="PPPDE"/>
    <property type="match status" value="2"/>
</dbReference>
<evidence type="ECO:0000313" key="6">
    <source>
        <dbReference type="EMBL" id="KAK7603702.1"/>
    </source>
</evidence>
<dbReference type="Pfam" id="PF05903">
    <property type="entry name" value="Peptidase_C97"/>
    <property type="match status" value="2"/>
</dbReference>
<keyword evidence="2" id="KW-0645">Protease</keyword>
<evidence type="ECO:0000256" key="3">
    <source>
        <dbReference type="ARBA" id="ARBA00022801"/>
    </source>
</evidence>
<evidence type="ECO:0000256" key="1">
    <source>
        <dbReference type="ARBA" id="ARBA00008140"/>
    </source>
</evidence>
<keyword evidence="3" id="KW-0378">Hydrolase</keyword>
<dbReference type="PANTHER" id="PTHR12378:SF7">
    <property type="entry name" value="DESUMOYLATING ISOPEPTIDASE 1"/>
    <property type="match status" value="1"/>
</dbReference>
<dbReference type="GO" id="GO:0008233">
    <property type="term" value="F:peptidase activity"/>
    <property type="evidence" value="ECO:0007669"/>
    <property type="project" value="UniProtKB-KW"/>
</dbReference>
<gene>
    <name evidence="6" type="ORF">V9T40_003701</name>
</gene>
<proteinExistence type="inferred from homology"/>
<dbReference type="GO" id="GO:0070646">
    <property type="term" value="P:protein modification by small protein removal"/>
    <property type="evidence" value="ECO:0007669"/>
    <property type="project" value="TreeGrafter"/>
</dbReference>
<evidence type="ECO:0000256" key="4">
    <source>
        <dbReference type="SAM" id="MobiDB-lite"/>
    </source>
</evidence>
<reference evidence="6 7" key="1">
    <citation type="submission" date="2024-03" db="EMBL/GenBank/DDBJ databases">
        <title>Adaptation during the transition from Ophiocordyceps entomopathogen to insect associate is accompanied by gene loss and intensified selection.</title>
        <authorList>
            <person name="Ward C.M."/>
            <person name="Onetto C.A."/>
            <person name="Borneman A.R."/>
        </authorList>
    </citation>
    <scope>NUCLEOTIDE SEQUENCE [LARGE SCALE GENOMIC DNA]</scope>
    <source>
        <strain evidence="6">AWRI1</strain>
        <tissue evidence="6">Single Adult Female</tissue>
    </source>
</reference>
<protein>
    <recommendedName>
        <fullName evidence="5">PPPDE domain-containing protein</fullName>
    </recommendedName>
</protein>
<dbReference type="InterPro" id="IPR042266">
    <property type="entry name" value="PPPDE_sf"/>
</dbReference>
<evidence type="ECO:0000259" key="5">
    <source>
        <dbReference type="PROSITE" id="PS51858"/>
    </source>
</evidence>
<dbReference type="EMBL" id="JBBCAQ010000006">
    <property type="protein sequence ID" value="KAK7603702.1"/>
    <property type="molecule type" value="Genomic_DNA"/>
</dbReference>
<accession>A0AAN9TU18</accession>
<comment type="caution">
    <text evidence="6">The sequence shown here is derived from an EMBL/GenBank/DDBJ whole genome shotgun (WGS) entry which is preliminary data.</text>
</comment>
<dbReference type="PANTHER" id="PTHR12378">
    <property type="entry name" value="DESUMOYLATING ISOPEPTIDASE"/>
    <property type="match status" value="1"/>
</dbReference>
<sequence length="350" mass="39032">METGNDVKLYMYDLSLGFAYPMSWIVMGKQLEGVWHTSTVVFDKEIYFGRDGIKIKNIGETDFGKSPGKIVTLGSTSSSEADFYEYVAKLGAAEFAPGTYSLLKHNCNTFSNVLSNFLVGQGIQEDILQLPDDVVYGGISRMKDITGITAVTYSANQMKHMLDNVEYTQDINMTDNDVQLYMYDVTLGWAQPLSWFLVGKRLEAVWHTSIVVFEKEFHFGRGGIITSTPGETDFGDEEDRIEELGTTYVPEGKFYSYLDELKLDKFAGLTRLTQAGAVYGAYKVTQSLMSRQKAKKEEKEEKSGPNWLEIGGAVAGMATVAAAFSSFMNEQEKNKSRSNALGWNYDSDSD</sequence>
<evidence type="ECO:0000256" key="2">
    <source>
        <dbReference type="ARBA" id="ARBA00022670"/>
    </source>
</evidence>
<dbReference type="InterPro" id="IPR008580">
    <property type="entry name" value="PPPDE_dom"/>
</dbReference>
<dbReference type="SMART" id="SM01179">
    <property type="entry name" value="DUF862"/>
    <property type="match status" value="2"/>
</dbReference>
<feature type="region of interest" description="Disordered" evidence="4">
    <location>
        <begin position="329"/>
        <end position="350"/>
    </location>
</feature>
<name>A0AAN9TU18_9HEMI</name>
<dbReference type="GO" id="GO:0006508">
    <property type="term" value="P:proteolysis"/>
    <property type="evidence" value="ECO:0007669"/>
    <property type="project" value="UniProtKB-KW"/>
</dbReference>
<organism evidence="6 7">
    <name type="scientific">Parthenolecanium corni</name>
    <dbReference type="NCBI Taxonomy" id="536013"/>
    <lineage>
        <taxon>Eukaryota</taxon>
        <taxon>Metazoa</taxon>
        <taxon>Ecdysozoa</taxon>
        <taxon>Arthropoda</taxon>
        <taxon>Hexapoda</taxon>
        <taxon>Insecta</taxon>
        <taxon>Pterygota</taxon>
        <taxon>Neoptera</taxon>
        <taxon>Paraneoptera</taxon>
        <taxon>Hemiptera</taxon>
        <taxon>Sternorrhyncha</taxon>
        <taxon>Coccoidea</taxon>
        <taxon>Coccidae</taxon>
        <taxon>Parthenolecanium</taxon>
    </lineage>
</organism>
<feature type="domain" description="PPPDE" evidence="5">
    <location>
        <begin position="176"/>
        <end position="350"/>
    </location>
</feature>
<comment type="similarity">
    <text evidence="1">Belongs to the DeSI family.</text>
</comment>
<dbReference type="AlphaFoldDB" id="A0AAN9TU18"/>
<feature type="domain" description="PPPDE" evidence="5">
    <location>
        <begin position="5"/>
        <end position="140"/>
    </location>
</feature>
<keyword evidence="7" id="KW-1185">Reference proteome</keyword>